<dbReference type="GO" id="GO:0015288">
    <property type="term" value="F:porin activity"/>
    <property type="evidence" value="ECO:0007669"/>
    <property type="project" value="TreeGrafter"/>
</dbReference>
<feature type="coiled-coil region" evidence="8">
    <location>
        <begin position="339"/>
        <end position="366"/>
    </location>
</feature>
<keyword evidence="9" id="KW-0732">Signal</keyword>
<reference evidence="10" key="1">
    <citation type="submission" date="2022-10" db="EMBL/GenBank/DDBJ databases">
        <title>Gaoshiqiia sediminis gen. nov., sp. nov., isolated from coastal sediment.</title>
        <authorList>
            <person name="Yu W.X."/>
            <person name="Mu D.S."/>
            <person name="Du J.Z."/>
            <person name="Liang Y.Q."/>
        </authorList>
    </citation>
    <scope>NUCLEOTIDE SEQUENCE</scope>
    <source>
        <strain evidence="10">A06</strain>
    </source>
</reference>
<dbReference type="GO" id="GO:0015562">
    <property type="term" value="F:efflux transmembrane transporter activity"/>
    <property type="evidence" value="ECO:0007669"/>
    <property type="project" value="InterPro"/>
</dbReference>
<evidence type="ECO:0000256" key="3">
    <source>
        <dbReference type="ARBA" id="ARBA00022448"/>
    </source>
</evidence>
<organism evidence="10 11">
    <name type="scientific">Gaoshiqia sediminis</name>
    <dbReference type="NCBI Taxonomy" id="2986998"/>
    <lineage>
        <taxon>Bacteria</taxon>
        <taxon>Pseudomonadati</taxon>
        <taxon>Bacteroidota</taxon>
        <taxon>Bacteroidia</taxon>
        <taxon>Marinilabiliales</taxon>
        <taxon>Prolixibacteraceae</taxon>
        <taxon>Gaoshiqia</taxon>
    </lineage>
</organism>
<comment type="caution">
    <text evidence="10">The sequence shown here is derived from an EMBL/GenBank/DDBJ whole genome shotgun (WGS) entry which is preliminary data.</text>
</comment>
<evidence type="ECO:0000256" key="2">
    <source>
        <dbReference type="ARBA" id="ARBA00007613"/>
    </source>
</evidence>
<dbReference type="PANTHER" id="PTHR30026">
    <property type="entry name" value="OUTER MEMBRANE PROTEIN TOLC"/>
    <property type="match status" value="1"/>
</dbReference>
<keyword evidence="6" id="KW-0472">Membrane</keyword>
<keyword evidence="11" id="KW-1185">Reference proteome</keyword>
<dbReference type="Proteomes" id="UP001163821">
    <property type="component" value="Unassembled WGS sequence"/>
</dbReference>
<evidence type="ECO:0000256" key="4">
    <source>
        <dbReference type="ARBA" id="ARBA00022452"/>
    </source>
</evidence>
<dbReference type="InterPro" id="IPR051906">
    <property type="entry name" value="TolC-like"/>
</dbReference>
<evidence type="ECO:0000313" key="10">
    <source>
        <dbReference type="EMBL" id="MCW0481898.1"/>
    </source>
</evidence>
<comment type="subcellular location">
    <subcellularLocation>
        <location evidence="1">Cell outer membrane</location>
    </subcellularLocation>
</comment>
<name>A0AA41Y9H4_9BACT</name>
<dbReference type="EMBL" id="JAPAAF010000004">
    <property type="protein sequence ID" value="MCW0481898.1"/>
    <property type="molecule type" value="Genomic_DNA"/>
</dbReference>
<sequence length="411" mass="47116">MKNKYKIIFALLMLLISSVISAQDELNRYLGITAENNPELKARFNEYMAALEVAPQVKALPDPQLAFGYFIQPVETRVGPQQFKLSASQMFPWFGTLKAKENVAIQTAKAKYELFEESKSKLFNTVRNNYFNLYFNQKAIAITMENLDILQVFRKLAIIKVEAGLVSSVDEYRISMEINDLENQLALLKDQQLVLTIAFNNLLNIDGQAPVDVPDQLWTDDFPLNKQAALDSIVQKNHQLLGIDLQQEALQYKKEVARLMEKPSFKIGLDYTIVGKGENNMVGTDAFLFPSVGVTIPLYRNKYKAMVQEVAYLETAKASEKADKTNMLETLFEINWKDYQDAVRRLSLYEKQLELAQKSLTLLETDYSTGNKNFEEILRMDRKVLKYNLELEKARTDKQASISFINYLMGK</sequence>
<feature type="signal peptide" evidence="9">
    <location>
        <begin position="1"/>
        <end position="22"/>
    </location>
</feature>
<dbReference type="AlphaFoldDB" id="A0AA41Y9H4"/>
<keyword evidence="4" id="KW-1134">Transmembrane beta strand</keyword>
<evidence type="ECO:0000256" key="1">
    <source>
        <dbReference type="ARBA" id="ARBA00004442"/>
    </source>
</evidence>
<evidence type="ECO:0000256" key="5">
    <source>
        <dbReference type="ARBA" id="ARBA00022692"/>
    </source>
</evidence>
<proteinExistence type="inferred from homology"/>
<dbReference type="InterPro" id="IPR003423">
    <property type="entry name" value="OMP_efflux"/>
</dbReference>
<dbReference type="RefSeq" id="WP_282590508.1">
    <property type="nucleotide sequence ID" value="NZ_JAPAAF010000004.1"/>
</dbReference>
<evidence type="ECO:0000256" key="9">
    <source>
        <dbReference type="SAM" id="SignalP"/>
    </source>
</evidence>
<dbReference type="Pfam" id="PF02321">
    <property type="entry name" value="OEP"/>
    <property type="match status" value="1"/>
</dbReference>
<evidence type="ECO:0000313" key="11">
    <source>
        <dbReference type="Proteomes" id="UP001163821"/>
    </source>
</evidence>
<keyword evidence="7" id="KW-0998">Cell outer membrane</keyword>
<dbReference type="GO" id="GO:1990281">
    <property type="term" value="C:efflux pump complex"/>
    <property type="evidence" value="ECO:0007669"/>
    <property type="project" value="TreeGrafter"/>
</dbReference>
<comment type="similarity">
    <text evidence="2">Belongs to the outer membrane factor (OMF) (TC 1.B.17) family.</text>
</comment>
<gene>
    <name evidence="10" type="ORF">N2K84_04090</name>
</gene>
<dbReference type="SUPFAM" id="SSF56954">
    <property type="entry name" value="Outer membrane efflux proteins (OEP)"/>
    <property type="match status" value="1"/>
</dbReference>
<feature type="chain" id="PRO_5041385172" evidence="9">
    <location>
        <begin position="23"/>
        <end position="411"/>
    </location>
</feature>
<keyword evidence="3" id="KW-0813">Transport</keyword>
<evidence type="ECO:0000256" key="6">
    <source>
        <dbReference type="ARBA" id="ARBA00023136"/>
    </source>
</evidence>
<keyword evidence="8" id="KW-0175">Coiled coil</keyword>
<dbReference type="PANTHER" id="PTHR30026:SF20">
    <property type="entry name" value="OUTER MEMBRANE PROTEIN TOLC"/>
    <property type="match status" value="1"/>
</dbReference>
<keyword evidence="5" id="KW-0812">Transmembrane</keyword>
<dbReference type="GO" id="GO:0009279">
    <property type="term" value="C:cell outer membrane"/>
    <property type="evidence" value="ECO:0007669"/>
    <property type="project" value="UniProtKB-SubCell"/>
</dbReference>
<accession>A0AA41Y9H4</accession>
<evidence type="ECO:0000256" key="8">
    <source>
        <dbReference type="SAM" id="Coils"/>
    </source>
</evidence>
<dbReference type="Gene3D" id="1.20.1600.10">
    <property type="entry name" value="Outer membrane efflux proteins (OEP)"/>
    <property type="match status" value="1"/>
</dbReference>
<protein>
    <submittedName>
        <fullName evidence="10">TolC family protein</fullName>
    </submittedName>
</protein>
<evidence type="ECO:0000256" key="7">
    <source>
        <dbReference type="ARBA" id="ARBA00023237"/>
    </source>
</evidence>